<dbReference type="EMBL" id="JARPTC010000024">
    <property type="protein sequence ID" value="MDO7788762.1"/>
    <property type="molecule type" value="Genomic_DNA"/>
</dbReference>
<dbReference type="Proteomes" id="UP001172911">
    <property type="component" value="Unassembled WGS sequence"/>
</dbReference>
<gene>
    <name evidence="3" type="ORF">P6N53_16155</name>
</gene>
<dbReference type="InterPro" id="IPR036582">
    <property type="entry name" value="Mao_N_sf"/>
</dbReference>
<accession>A0AAW7ZGD5</accession>
<dbReference type="AlphaFoldDB" id="A0AAW7ZGD5"/>
<evidence type="ECO:0000313" key="4">
    <source>
        <dbReference type="Proteomes" id="UP001172911"/>
    </source>
</evidence>
<comment type="caution">
    <text evidence="3">The sequence shown here is derived from an EMBL/GenBank/DDBJ whole genome shotgun (WGS) entry which is preliminary data.</text>
</comment>
<name>A0AAW7ZGD5_9FIRM</name>
<dbReference type="SUPFAM" id="SSF55383">
    <property type="entry name" value="Copper amine oxidase, domain N"/>
    <property type="match status" value="1"/>
</dbReference>
<reference evidence="3" key="1">
    <citation type="journal article" date="2023" name="J. Hazard. Mater.">
        <title>Anaerobic biodegradation of pyrene and benzo[a]pyrene by a new sulfate-reducing Desulforamulus aquiferis strain DSA.</title>
        <authorList>
            <person name="Zhang Z."/>
            <person name="Sun J."/>
            <person name="Gong X."/>
            <person name="Wang C."/>
            <person name="Wang H."/>
        </authorList>
    </citation>
    <scope>NUCLEOTIDE SEQUENCE</scope>
    <source>
        <strain evidence="3">DSA</strain>
    </source>
</reference>
<evidence type="ECO:0000313" key="3">
    <source>
        <dbReference type="EMBL" id="MDO7788762.1"/>
    </source>
</evidence>
<reference evidence="3" key="2">
    <citation type="submission" date="2023-03" db="EMBL/GenBank/DDBJ databases">
        <authorList>
            <person name="Zhang Z."/>
        </authorList>
    </citation>
    <scope>NUCLEOTIDE SEQUENCE</scope>
    <source>
        <strain evidence="3">DSA</strain>
    </source>
</reference>
<keyword evidence="1" id="KW-0732">Signal</keyword>
<feature type="chain" id="PRO_5043611415" evidence="1">
    <location>
        <begin position="25"/>
        <end position="362"/>
    </location>
</feature>
<feature type="signal peptide" evidence="1">
    <location>
        <begin position="1"/>
        <end position="24"/>
    </location>
</feature>
<feature type="domain" description="Copper amine oxidase-like N-terminal" evidence="2">
    <location>
        <begin position="253"/>
        <end position="360"/>
    </location>
</feature>
<dbReference type="RefSeq" id="WP_304544984.1">
    <property type="nucleotide sequence ID" value="NZ_JARPTC010000024.1"/>
</dbReference>
<evidence type="ECO:0000256" key="1">
    <source>
        <dbReference type="SAM" id="SignalP"/>
    </source>
</evidence>
<evidence type="ECO:0000259" key="2">
    <source>
        <dbReference type="Pfam" id="PF07833"/>
    </source>
</evidence>
<protein>
    <submittedName>
        <fullName evidence="3">Copper amine oxidase N-terminal domain-containing protein</fullName>
    </submittedName>
</protein>
<proteinExistence type="predicted"/>
<sequence length="362" mass="40116">MKRLLKILCLLVLLSFTLTSSAAAYSINSISRIVNISNNNQYYSVGEIRFSEDKDFNNDFKNGDIFTISLPQGVSWNPETVVNATYADVKLVSDRVLEIKMKNCTDGVTDTIVLTGLQIKVGKDFTGDIKLEIDGKDSGITSSISSSTDNSIKTNVQKYENEIVTVLKVFDQFSALIARENGEQYIVETDVPLGLWSLQKKPVIILSPGSFFAGPGAYLQVPSGNKSLIIDVIQLNSKVTNPEHIKSNKLRVFVNGSLLSFDTEPIIDVGVTLVPFRKIMETLGVEVSYDEQLNMIKAKKENINLELKIGDYTAKVNDKPVSLQVPAQIIKDRALVPLRFISESMGANVEYNELEKIISITY</sequence>
<keyword evidence="4" id="KW-1185">Reference proteome</keyword>
<organism evidence="3 4">
    <name type="scientific">Desulforamulus aquiferis</name>
    <dbReference type="NCBI Taxonomy" id="1397668"/>
    <lineage>
        <taxon>Bacteria</taxon>
        <taxon>Bacillati</taxon>
        <taxon>Bacillota</taxon>
        <taxon>Clostridia</taxon>
        <taxon>Eubacteriales</taxon>
        <taxon>Peptococcaceae</taxon>
        <taxon>Desulforamulus</taxon>
    </lineage>
</organism>
<dbReference type="Pfam" id="PF07833">
    <property type="entry name" value="Cu_amine_oxidN1"/>
    <property type="match status" value="1"/>
</dbReference>
<dbReference type="InterPro" id="IPR012854">
    <property type="entry name" value="Cu_amine_oxidase-like_N"/>
</dbReference>
<dbReference type="Gene3D" id="3.30.457.10">
    <property type="entry name" value="Copper amine oxidase-like, N-terminal domain"/>
    <property type="match status" value="1"/>
</dbReference>